<comment type="caution">
    <text evidence="2">The sequence shown here is derived from an EMBL/GenBank/DDBJ whole genome shotgun (WGS) entry which is preliminary data.</text>
</comment>
<dbReference type="AlphaFoldDB" id="A0A9W8Q7W3"/>
<protein>
    <submittedName>
        <fullName evidence="2">Uncharacterized protein</fullName>
    </submittedName>
</protein>
<name>A0A9W8Q7W3_AKAMU</name>
<evidence type="ECO:0000313" key="2">
    <source>
        <dbReference type="EMBL" id="KAJ4149997.1"/>
    </source>
</evidence>
<proteinExistence type="predicted"/>
<feature type="region of interest" description="Disordered" evidence="1">
    <location>
        <begin position="1"/>
        <end position="74"/>
    </location>
</feature>
<reference evidence="2" key="1">
    <citation type="journal article" date="2023" name="Access Microbiol">
        <title>De-novo genome assembly for Akanthomyces muscarius, a biocontrol agent of insect agricultural pests.</title>
        <authorList>
            <person name="Erdos Z."/>
            <person name="Studholme D.J."/>
            <person name="Raymond B."/>
            <person name="Sharma M."/>
        </authorList>
    </citation>
    <scope>NUCLEOTIDE SEQUENCE</scope>
    <source>
        <strain evidence="2">Ve6</strain>
    </source>
</reference>
<sequence>MDAKANTRASVDSNSPLLRKSQDTTASPTSSSPAEKGTTSNTSAKDAEAQKSNAKDTLNPKHPVSSIPFSMIHW</sequence>
<evidence type="ECO:0000256" key="1">
    <source>
        <dbReference type="SAM" id="MobiDB-lite"/>
    </source>
</evidence>
<feature type="compositionally biased region" description="Polar residues" evidence="1">
    <location>
        <begin position="37"/>
        <end position="56"/>
    </location>
</feature>
<feature type="compositionally biased region" description="Low complexity" evidence="1">
    <location>
        <begin position="24"/>
        <end position="34"/>
    </location>
</feature>
<dbReference type="GeneID" id="80897925"/>
<organism evidence="2 3">
    <name type="scientific">Akanthomyces muscarius</name>
    <name type="common">Entomopathogenic fungus</name>
    <name type="synonym">Lecanicillium muscarium</name>
    <dbReference type="NCBI Taxonomy" id="2231603"/>
    <lineage>
        <taxon>Eukaryota</taxon>
        <taxon>Fungi</taxon>
        <taxon>Dikarya</taxon>
        <taxon>Ascomycota</taxon>
        <taxon>Pezizomycotina</taxon>
        <taxon>Sordariomycetes</taxon>
        <taxon>Hypocreomycetidae</taxon>
        <taxon>Hypocreales</taxon>
        <taxon>Cordycipitaceae</taxon>
        <taxon>Akanthomyces</taxon>
    </lineage>
</organism>
<keyword evidence="3" id="KW-1185">Reference proteome</keyword>
<dbReference type="KEGG" id="amus:LMH87_010766"/>
<dbReference type="RefSeq" id="XP_056051711.1">
    <property type="nucleotide sequence ID" value="XM_056199797.1"/>
</dbReference>
<dbReference type="Proteomes" id="UP001144673">
    <property type="component" value="Chromosome 4"/>
</dbReference>
<gene>
    <name evidence="2" type="ORF">LMH87_010766</name>
</gene>
<evidence type="ECO:0000313" key="3">
    <source>
        <dbReference type="Proteomes" id="UP001144673"/>
    </source>
</evidence>
<feature type="compositionally biased region" description="Polar residues" evidence="1">
    <location>
        <begin position="7"/>
        <end position="16"/>
    </location>
</feature>
<accession>A0A9W8Q7W3</accession>
<dbReference type="EMBL" id="JAJHUN010000009">
    <property type="protein sequence ID" value="KAJ4149997.1"/>
    <property type="molecule type" value="Genomic_DNA"/>
</dbReference>